<dbReference type="Pfam" id="PF13419">
    <property type="entry name" value="HAD_2"/>
    <property type="match status" value="1"/>
</dbReference>
<reference evidence="1" key="1">
    <citation type="journal article" date="2014" name="Front. Microbiol.">
        <title>High frequency of phylogenetically diverse reductive dehalogenase-homologous genes in deep subseafloor sedimentary metagenomes.</title>
        <authorList>
            <person name="Kawai M."/>
            <person name="Futagami T."/>
            <person name="Toyoda A."/>
            <person name="Takaki Y."/>
            <person name="Nishi S."/>
            <person name="Hori S."/>
            <person name="Arai W."/>
            <person name="Tsubouchi T."/>
            <person name="Morono Y."/>
            <person name="Uchiyama I."/>
            <person name="Ito T."/>
            <person name="Fujiyama A."/>
            <person name="Inagaki F."/>
            <person name="Takami H."/>
        </authorList>
    </citation>
    <scope>NUCLEOTIDE SEQUENCE</scope>
    <source>
        <strain evidence="1">Expedition CK06-06</strain>
    </source>
</reference>
<proteinExistence type="predicted"/>
<dbReference type="Gene3D" id="1.10.150.240">
    <property type="entry name" value="Putative phosphatase, domain 2"/>
    <property type="match status" value="1"/>
</dbReference>
<evidence type="ECO:0000313" key="1">
    <source>
        <dbReference type="EMBL" id="GAI10724.1"/>
    </source>
</evidence>
<dbReference type="PANTHER" id="PTHR18901">
    <property type="entry name" value="2-DEOXYGLUCOSE-6-PHOSPHATE PHOSPHATASE 2"/>
    <property type="match status" value="1"/>
</dbReference>
<sequence>MPEAGKKFNYKIDDEVFKKTIGLNVVKTEEIYRKYYGVRLPFEKIKNEKIIMTENHILSKGVPLKEGLYELLEYIKEKQLKIALATSTNRNKTEILLNLSNTKKYFDIITCGNEIINGKPDPEIFLKTSQKINCQSINCIVLEDSENGIIAAYRAGMLPIMIPDITEPKEEIEAMLFKKFNNLKEVKDYFEYNLKA</sequence>
<dbReference type="SUPFAM" id="SSF56784">
    <property type="entry name" value="HAD-like"/>
    <property type="match status" value="1"/>
</dbReference>
<organism evidence="1">
    <name type="scientific">marine sediment metagenome</name>
    <dbReference type="NCBI Taxonomy" id="412755"/>
    <lineage>
        <taxon>unclassified sequences</taxon>
        <taxon>metagenomes</taxon>
        <taxon>ecological metagenomes</taxon>
    </lineage>
</organism>
<dbReference type="NCBIfam" id="TIGR01549">
    <property type="entry name" value="HAD-SF-IA-v1"/>
    <property type="match status" value="1"/>
</dbReference>
<protein>
    <recommendedName>
        <fullName evidence="2">FCP1 homology domain-containing protein</fullName>
    </recommendedName>
</protein>
<dbReference type="EMBL" id="BARV01005068">
    <property type="protein sequence ID" value="GAI10724.1"/>
    <property type="molecule type" value="Genomic_DNA"/>
</dbReference>
<dbReference type="PANTHER" id="PTHR18901:SF38">
    <property type="entry name" value="PSEUDOURIDINE-5'-PHOSPHATASE"/>
    <property type="match status" value="1"/>
</dbReference>
<gene>
    <name evidence="1" type="ORF">S06H3_10773</name>
</gene>
<dbReference type="InterPro" id="IPR023198">
    <property type="entry name" value="PGP-like_dom2"/>
</dbReference>
<dbReference type="InterPro" id="IPR006439">
    <property type="entry name" value="HAD-SF_hydro_IA"/>
</dbReference>
<dbReference type="InterPro" id="IPR041492">
    <property type="entry name" value="HAD_2"/>
</dbReference>
<comment type="caution">
    <text evidence="1">The sequence shown here is derived from an EMBL/GenBank/DDBJ whole genome shotgun (WGS) entry which is preliminary data.</text>
</comment>
<dbReference type="InterPro" id="IPR036412">
    <property type="entry name" value="HAD-like_sf"/>
</dbReference>
<dbReference type="NCBIfam" id="TIGR01509">
    <property type="entry name" value="HAD-SF-IA-v3"/>
    <property type="match status" value="1"/>
</dbReference>
<accession>X1MWH0</accession>
<dbReference type="InterPro" id="IPR023214">
    <property type="entry name" value="HAD_sf"/>
</dbReference>
<dbReference type="CDD" id="cd07505">
    <property type="entry name" value="HAD_BPGM-like"/>
    <property type="match status" value="1"/>
</dbReference>
<dbReference type="Gene3D" id="3.40.50.1000">
    <property type="entry name" value="HAD superfamily/HAD-like"/>
    <property type="match status" value="1"/>
</dbReference>
<dbReference type="AlphaFoldDB" id="X1MWH0"/>
<name>X1MWH0_9ZZZZ</name>
<evidence type="ECO:0008006" key="2">
    <source>
        <dbReference type="Google" id="ProtNLM"/>
    </source>
</evidence>